<dbReference type="GO" id="GO:0006310">
    <property type="term" value="P:DNA recombination"/>
    <property type="evidence" value="ECO:0007669"/>
    <property type="project" value="UniProtKB-KW"/>
</dbReference>
<dbReference type="GO" id="GO:0003677">
    <property type="term" value="F:DNA binding"/>
    <property type="evidence" value="ECO:0007669"/>
    <property type="project" value="InterPro"/>
</dbReference>
<dbReference type="SUPFAM" id="SSF56349">
    <property type="entry name" value="DNA breaking-rejoining enzymes"/>
    <property type="match status" value="1"/>
</dbReference>
<organism evidence="3 4">
    <name type="scientific">Desulfosarcina alkanivorans</name>
    <dbReference type="NCBI Taxonomy" id="571177"/>
    <lineage>
        <taxon>Bacteria</taxon>
        <taxon>Pseudomonadati</taxon>
        <taxon>Thermodesulfobacteriota</taxon>
        <taxon>Desulfobacteria</taxon>
        <taxon>Desulfobacterales</taxon>
        <taxon>Desulfosarcinaceae</taxon>
        <taxon>Desulfosarcina</taxon>
    </lineage>
</organism>
<dbReference type="KEGG" id="dalk:DSCA_61330"/>
<feature type="domain" description="Integrase catalytic" evidence="2">
    <location>
        <begin position="65"/>
        <end position="192"/>
    </location>
</feature>
<dbReference type="EMBL" id="AP021874">
    <property type="protein sequence ID" value="BBO72203.1"/>
    <property type="molecule type" value="Genomic_DNA"/>
</dbReference>
<dbReference type="InterPro" id="IPR011010">
    <property type="entry name" value="DNA_brk_join_enz"/>
</dbReference>
<dbReference type="GO" id="GO:0015074">
    <property type="term" value="P:DNA integration"/>
    <property type="evidence" value="ECO:0007669"/>
    <property type="project" value="InterPro"/>
</dbReference>
<dbReference type="Proteomes" id="UP000427906">
    <property type="component" value="Chromosome"/>
</dbReference>
<evidence type="ECO:0000259" key="2">
    <source>
        <dbReference type="Pfam" id="PF12835"/>
    </source>
</evidence>
<sequence length="209" mass="23340">MGAVVDRWQAEGLAVGTIKEYLSGVRTVLRHFDNDRIAADNRAFNLANRVYVSNQDKSLPQAAYEKAVSALQSSNSINDNRIAAQLMLQRTLGLRKEESFKFSPARSVLADGRIYITDGTKGGRDRILHQISDPARVAIAYAKTVLSGANTMANTMTERQWNALFYRTIKAQGITKQQCGASAHGLRHAYARERYRALTGFAARSRRYR</sequence>
<keyword evidence="4" id="KW-1185">Reference proteome</keyword>
<evidence type="ECO:0000256" key="1">
    <source>
        <dbReference type="ARBA" id="ARBA00023172"/>
    </source>
</evidence>
<proteinExistence type="predicted"/>
<dbReference type="Gene3D" id="1.10.443.10">
    <property type="entry name" value="Intergrase catalytic core"/>
    <property type="match status" value="1"/>
</dbReference>
<reference evidence="3 4" key="1">
    <citation type="submission" date="2019-11" db="EMBL/GenBank/DDBJ databases">
        <title>Comparative genomics of hydrocarbon-degrading Desulfosarcina strains.</title>
        <authorList>
            <person name="Watanabe M."/>
            <person name="Kojima H."/>
            <person name="Fukui M."/>
        </authorList>
    </citation>
    <scope>NUCLEOTIDE SEQUENCE [LARGE SCALE GENOMIC DNA]</scope>
    <source>
        <strain evidence="3 4">PL12</strain>
    </source>
</reference>
<evidence type="ECO:0000313" key="3">
    <source>
        <dbReference type="EMBL" id="BBO72203.1"/>
    </source>
</evidence>
<dbReference type="OrthoDB" id="5444728at2"/>
<dbReference type="AlphaFoldDB" id="A0A5K7YW23"/>
<gene>
    <name evidence="3" type="ORF">DSCA_61330</name>
</gene>
<dbReference type="InterPro" id="IPR024456">
    <property type="entry name" value="Integrase_catalytic_putative"/>
</dbReference>
<protein>
    <recommendedName>
        <fullName evidence="2">Integrase catalytic domain-containing protein</fullName>
    </recommendedName>
</protein>
<name>A0A5K7YW23_9BACT</name>
<evidence type="ECO:0000313" key="4">
    <source>
        <dbReference type="Proteomes" id="UP000427906"/>
    </source>
</evidence>
<keyword evidence="1" id="KW-0233">DNA recombination</keyword>
<dbReference type="Pfam" id="PF12835">
    <property type="entry name" value="Integrase_1"/>
    <property type="match status" value="1"/>
</dbReference>
<dbReference type="InterPro" id="IPR013762">
    <property type="entry name" value="Integrase-like_cat_sf"/>
</dbReference>
<accession>A0A5K7YW23</accession>